<proteinExistence type="predicted"/>
<sequence length="180" mass="21000">MRKPRKKYLFFLPIAVILVLIYYFSITVNFDNEKLAKRGVRNLIDKSANMEDVYILQSINLGKEKYTLVEVNNKLFLLQLGDKLFNRRKVTNINSLFGSARAQVFQASVGKYLIYYGRVENPTIKYVIVNTVDKKYRINFSNTRNILEYCKVEDEAQTGNLVATYDYYDKDGKLILNSSF</sequence>
<evidence type="ECO:0000313" key="3">
    <source>
        <dbReference type="Proteomes" id="UP000580568"/>
    </source>
</evidence>
<accession>A0A6V8SGD4</accession>
<evidence type="ECO:0000256" key="1">
    <source>
        <dbReference type="SAM" id="Phobius"/>
    </source>
</evidence>
<dbReference type="Proteomes" id="UP000580568">
    <property type="component" value="Unassembled WGS sequence"/>
</dbReference>
<protein>
    <submittedName>
        <fullName evidence="2">Uncharacterized protein</fullName>
    </submittedName>
</protein>
<organism evidence="2 3">
    <name type="scientific">Clostridium fungisolvens</name>
    <dbReference type="NCBI Taxonomy" id="1604897"/>
    <lineage>
        <taxon>Bacteria</taxon>
        <taxon>Bacillati</taxon>
        <taxon>Bacillota</taxon>
        <taxon>Clostridia</taxon>
        <taxon>Eubacteriales</taxon>
        <taxon>Clostridiaceae</taxon>
        <taxon>Clostridium</taxon>
    </lineage>
</organism>
<gene>
    <name evidence="2" type="ORF">bsdtw1_02196</name>
</gene>
<keyword evidence="3" id="KW-1185">Reference proteome</keyword>
<keyword evidence="1" id="KW-1133">Transmembrane helix</keyword>
<comment type="caution">
    <text evidence="2">The sequence shown here is derived from an EMBL/GenBank/DDBJ whole genome shotgun (WGS) entry which is preliminary data.</text>
</comment>
<dbReference type="EMBL" id="BLZR01000001">
    <property type="protein sequence ID" value="GFP76100.1"/>
    <property type="molecule type" value="Genomic_DNA"/>
</dbReference>
<name>A0A6V8SGD4_9CLOT</name>
<reference evidence="2 3" key="1">
    <citation type="submission" date="2020-07" db="EMBL/GenBank/DDBJ databases">
        <title>A new beta-1,3-glucan-decomposing anaerobic bacterium isolated from anoxic soil subjected to biological soil disinfestation.</title>
        <authorList>
            <person name="Ueki A."/>
            <person name="Tonouchi A."/>
        </authorList>
    </citation>
    <scope>NUCLEOTIDE SEQUENCE [LARGE SCALE GENOMIC DNA]</scope>
    <source>
        <strain evidence="2 3">TW1</strain>
    </source>
</reference>
<evidence type="ECO:0000313" key="2">
    <source>
        <dbReference type="EMBL" id="GFP76100.1"/>
    </source>
</evidence>
<keyword evidence="1" id="KW-0472">Membrane</keyword>
<dbReference type="RefSeq" id="WP_183277553.1">
    <property type="nucleotide sequence ID" value="NZ_BLZR01000001.1"/>
</dbReference>
<feature type="transmembrane region" description="Helical" evidence="1">
    <location>
        <begin position="7"/>
        <end position="25"/>
    </location>
</feature>
<dbReference type="AlphaFoldDB" id="A0A6V8SGD4"/>
<keyword evidence="1" id="KW-0812">Transmembrane</keyword>